<accession>A0A397TVB2</accession>
<evidence type="ECO:0000313" key="1">
    <source>
        <dbReference type="EMBL" id="RIB01754.1"/>
    </source>
</evidence>
<evidence type="ECO:0000313" key="2">
    <source>
        <dbReference type="Proteomes" id="UP000266673"/>
    </source>
</evidence>
<gene>
    <name evidence="1" type="ORF">C2G38_2229754</name>
</gene>
<dbReference type="AlphaFoldDB" id="A0A397TVB2"/>
<dbReference type="EMBL" id="QKWP01002951">
    <property type="protein sequence ID" value="RIB01754.1"/>
    <property type="molecule type" value="Genomic_DNA"/>
</dbReference>
<protein>
    <submittedName>
        <fullName evidence="1">Uncharacterized protein</fullName>
    </submittedName>
</protein>
<reference evidence="1 2" key="1">
    <citation type="submission" date="2018-06" db="EMBL/GenBank/DDBJ databases">
        <title>Comparative genomics reveals the genomic features of Rhizophagus irregularis, R. cerebriforme, R. diaphanum and Gigaspora rosea, and their symbiotic lifestyle signature.</title>
        <authorList>
            <person name="Morin E."/>
            <person name="San Clemente H."/>
            <person name="Chen E.C.H."/>
            <person name="De La Providencia I."/>
            <person name="Hainaut M."/>
            <person name="Kuo A."/>
            <person name="Kohler A."/>
            <person name="Murat C."/>
            <person name="Tang N."/>
            <person name="Roy S."/>
            <person name="Loubradou J."/>
            <person name="Henrissat B."/>
            <person name="Grigoriev I.V."/>
            <person name="Corradi N."/>
            <person name="Roux C."/>
            <person name="Martin F.M."/>
        </authorList>
    </citation>
    <scope>NUCLEOTIDE SEQUENCE [LARGE SCALE GENOMIC DNA]</scope>
    <source>
        <strain evidence="1 2">DAOM 194757</strain>
    </source>
</reference>
<dbReference type="Proteomes" id="UP000266673">
    <property type="component" value="Unassembled WGS sequence"/>
</dbReference>
<proteinExistence type="predicted"/>
<name>A0A397TVB2_9GLOM</name>
<organism evidence="1 2">
    <name type="scientific">Gigaspora rosea</name>
    <dbReference type="NCBI Taxonomy" id="44941"/>
    <lineage>
        <taxon>Eukaryota</taxon>
        <taxon>Fungi</taxon>
        <taxon>Fungi incertae sedis</taxon>
        <taxon>Mucoromycota</taxon>
        <taxon>Glomeromycotina</taxon>
        <taxon>Glomeromycetes</taxon>
        <taxon>Diversisporales</taxon>
        <taxon>Gigasporaceae</taxon>
        <taxon>Gigaspora</taxon>
    </lineage>
</organism>
<keyword evidence="2" id="KW-1185">Reference proteome</keyword>
<sequence>MLTINRSNKSCIFKQWFELCSGRLVALKALIEFKQNITKHSKVYTKKVFPITNVIILLIKDSMDPFISLNLQTLKNKEDKKVLLSKAEFNEDIALFAYTLHEAIIVDIKRQEDELKRKYTSEISEKM</sequence>
<comment type="caution">
    <text evidence="1">The sequence shown here is derived from an EMBL/GenBank/DDBJ whole genome shotgun (WGS) entry which is preliminary data.</text>
</comment>